<dbReference type="EMBL" id="JAZAQF010000081">
    <property type="protein sequence ID" value="MFG3818743.1"/>
    <property type="molecule type" value="Genomic_DNA"/>
</dbReference>
<proteinExistence type="predicted"/>
<evidence type="ECO:0000256" key="1">
    <source>
        <dbReference type="SAM" id="MobiDB-lite"/>
    </source>
</evidence>
<feature type="domain" description="NodB homology" evidence="2">
    <location>
        <begin position="30"/>
        <end position="217"/>
    </location>
</feature>
<dbReference type="SUPFAM" id="SSF88713">
    <property type="entry name" value="Glycoside hydrolase/deacetylase"/>
    <property type="match status" value="1"/>
</dbReference>
<sequence length="253" mass="28853">MQFAWLYPRLYPVLAAGFPLGLWAGNPDHREIALSFDDGPHPEYTPALLRLLAQEQVTASFFWLGCWVDQAPAVAKQVWDAGHWLGLHGYRHRSFPRLRPDELQRDLKRTQRAIAQACQLDPTWVQHHVRDVRPPNGLFLPGALAQWRSWGYRPVLWSVVPEDWTHPGPAVVQRRVLDQVQNGSLIVLHDGPCGGRDVVETVAQLIPALRDRGWQFVTVDRLWNAIEQNALNPTSPRPTDRPINQAIDQMSDE</sequence>
<dbReference type="PROSITE" id="PS51677">
    <property type="entry name" value="NODB"/>
    <property type="match status" value="1"/>
</dbReference>
<dbReference type="Pfam" id="PF01522">
    <property type="entry name" value="Polysacc_deac_1"/>
    <property type="match status" value="1"/>
</dbReference>
<gene>
    <name evidence="3" type="ORF">VPK24_13930</name>
</gene>
<dbReference type="RefSeq" id="WP_393014262.1">
    <property type="nucleotide sequence ID" value="NZ_JAZAQF010000081.1"/>
</dbReference>
<evidence type="ECO:0000259" key="2">
    <source>
        <dbReference type="PROSITE" id="PS51677"/>
    </source>
</evidence>
<dbReference type="InterPro" id="IPR050248">
    <property type="entry name" value="Polysacc_deacetylase_ArnD"/>
</dbReference>
<dbReference type="Proteomes" id="UP001604335">
    <property type="component" value="Unassembled WGS sequence"/>
</dbReference>
<dbReference type="Gene3D" id="3.20.20.370">
    <property type="entry name" value="Glycoside hydrolase/deacetylase"/>
    <property type="match status" value="1"/>
</dbReference>
<comment type="caution">
    <text evidence="3">The sequence shown here is derived from an EMBL/GenBank/DDBJ whole genome shotgun (WGS) entry which is preliminary data.</text>
</comment>
<accession>A0ABW7CC64</accession>
<dbReference type="CDD" id="cd10917">
    <property type="entry name" value="CE4_NodB_like_6s_7s"/>
    <property type="match status" value="1"/>
</dbReference>
<keyword evidence="4" id="KW-1185">Reference proteome</keyword>
<evidence type="ECO:0000313" key="3">
    <source>
        <dbReference type="EMBL" id="MFG3818743.1"/>
    </source>
</evidence>
<evidence type="ECO:0000313" key="4">
    <source>
        <dbReference type="Proteomes" id="UP001604335"/>
    </source>
</evidence>
<dbReference type="EC" id="3.-.-.-" evidence="3"/>
<dbReference type="InterPro" id="IPR002509">
    <property type="entry name" value="NODB_dom"/>
</dbReference>
<dbReference type="GO" id="GO:0016787">
    <property type="term" value="F:hydrolase activity"/>
    <property type="evidence" value="ECO:0007669"/>
    <property type="project" value="UniProtKB-KW"/>
</dbReference>
<dbReference type="PANTHER" id="PTHR10587:SF137">
    <property type="entry name" value="4-DEOXY-4-FORMAMIDO-L-ARABINOSE-PHOSPHOUNDECAPRENOL DEFORMYLASE ARND-RELATED"/>
    <property type="match status" value="1"/>
</dbReference>
<keyword evidence="3" id="KW-0378">Hydrolase</keyword>
<organism evidence="3 4">
    <name type="scientific">Limnothrix redekei LRLZ20PSL1</name>
    <dbReference type="NCBI Taxonomy" id="3112953"/>
    <lineage>
        <taxon>Bacteria</taxon>
        <taxon>Bacillati</taxon>
        <taxon>Cyanobacteriota</taxon>
        <taxon>Cyanophyceae</taxon>
        <taxon>Pseudanabaenales</taxon>
        <taxon>Pseudanabaenaceae</taxon>
        <taxon>Limnothrix</taxon>
    </lineage>
</organism>
<reference evidence="4" key="1">
    <citation type="journal article" date="2024" name="Algal Res.">
        <title>Biochemical, toxicological and genomic investigation of a high-biomass producing Limnothrix strain isolated from Italian shallow drinking water reservoir.</title>
        <authorList>
            <person name="Simonazzi M."/>
            <person name="Shishido T.K."/>
            <person name="Delbaje E."/>
            <person name="Wahlsten M."/>
            <person name="Fewer D.P."/>
            <person name="Sivonen K."/>
            <person name="Pezzolesi L."/>
            <person name="Pistocchi R."/>
        </authorList>
    </citation>
    <scope>NUCLEOTIDE SEQUENCE [LARGE SCALE GENOMIC DNA]</scope>
    <source>
        <strain evidence="4">LRLZ20PSL1</strain>
    </source>
</reference>
<protein>
    <submittedName>
        <fullName evidence="3">Polysaccharide deacetylase family protein</fullName>
        <ecNumber evidence="3">3.-.-.-</ecNumber>
    </submittedName>
</protein>
<dbReference type="InterPro" id="IPR011330">
    <property type="entry name" value="Glyco_hydro/deAcase_b/a-brl"/>
</dbReference>
<name>A0ABW7CC64_9CYAN</name>
<feature type="region of interest" description="Disordered" evidence="1">
    <location>
        <begin position="230"/>
        <end position="253"/>
    </location>
</feature>
<dbReference type="PANTHER" id="PTHR10587">
    <property type="entry name" value="GLYCOSYL TRANSFERASE-RELATED"/>
    <property type="match status" value="1"/>
</dbReference>